<comment type="caution">
    <text evidence="2">The sequence shown here is derived from an EMBL/GenBank/DDBJ whole genome shotgun (WGS) entry which is preliminary data.</text>
</comment>
<gene>
    <name evidence="2" type="ORF">KDA27_06570</name>
</gene>
<evidence type="ECO:0000313" key="3">
    <source>
        <dbReference type="Proteomes" id="UP000739538"/>
    </source>
</evidence>
<reference evidence="2" key="1">
    <citation type="submission" date="2020-04" db="EMBL/GenBank/DDBJ databases">
        <authorList>
            <person name="Zhang T."/>
        </authorList>
    </citation>
    <scope>NUCLEOTIDE SEQUENCE</scope>
    <source>
        <strain evidence="2">HKST-UBA02</strain>
    </source>
</reference>
<sequence>MSPPSLLPVPGTPVDGHVHFYSIHDLRTSLDAAVGSMKDVRINAAKGSGLSAVGVLCLTEDARHDAFSGLAEGRIQVPEWSIVSTGEAEALWATRSDGTRLLILAGYQVVTAEGLEVLALRTSVRPKDGAVLDSTTRSIAQHGGLAVLPWAFGKWWFGRGRVLIGHLASPDRVDLYLGDNGGRPSLLPGAEPYALAGKHGLVVLPGSDPLPIPGHEVRTGSYGFVLEGEVPEERPARWFGDAVASLSVSPPTFGARVSLGQFVRDQAALRKGSAGPVGSSKGDSDLRGVS</sequence>
<protein>
    <submittedName>
        <fullName evidence="2">Uncharacterized protein</fullName>
    </submittedName>
</protein>
<dbReference type="Proteomes" id="UP000739538">
    <property type="component" value="Unassembled WGS sequence"/>
</dbReference>
<feature type="region of interest" description="Disordered" evidence="1">
    <location>
        <begin position="270"/>
        <end position="290"/>
    </location>
</feature>
<accession>A0A956NBV3</accession>
<dbReference type="EMBL" id="JAGQHS010000023">
    <property type="protein sequence ID" value="MCA9755446.1"/>
    <property type="molecule type" value="Genomic_DNA"/>
</dbReference>
<reference evidence="2" key="2">
    <citation type="journal article" date="2021" name="Microbiome">
        <title>Successional dynamics and alternative stable states in a saline activated sludge microbial community over 9 years.</title>
        <authorList>
            <person name="Wang Y."/>
            <person name="Ye J."/>
            <person name="Ju F."/>
            <person name="Liu L."/>
            <person name="Boyd J.A."/>
            <person name="Deng Y."/>
            <person name="Parks D.H."/>
            <person name="Jiang X."/>
            <person name="Yin X."/>
            <person name="Woodcroft B.J."/>
            <person name="Tyson G.W."/>
            <person name="Hugenholtz P."/>
            <person name="Polz M.F."/>
            <person name="Zhang T."/>
        </authorList>
    </citation>
    <scope>NUCLEOTIDE SEQUENCE</scope>
    <source>
        <strain evidence="2">HKST-UBA02</strain>
    </source>
</reference>
<evidence type="ECO:0000313" key="2">
    <source>
        <dbReference type="EMBL" id="MCA9755446.1"/>
    </source>
</evidence>
<organism evidence="2 3">
    <name type="scientific">Eiseniibacteriota bacterium</name>
    <dbReference type="NCBI Taxonomy" id="2212470"/>
    <lineage>
        <taxon>Bacteria</taxon>
        <taxon>Candidatus Eiseniibacteriota</taxon>
    </lineage>
</organism>
<proteinExistence type="predicted"/>
<evidence type="ECO:0000256" key="1">
    <source>
        <dbReference type="SAM" id="MobiDB-lite"/>
    </source>
</evidence>
<name>A0A956NBV3_UNCEI</name>
<dbReference type="AlphaFoldDB" id="A0A956NBV3"/>